<evidence type="ECO:0000313" key="4">
    <source>
        <dbReference type="Proteomes" id="UP000242705"/>
    </source>
</evidence>
<comment type="function">
    <text evidence="2">Antitoxin component of a type II toxin-antitoxin (TA) system.</text>
</comment>
<gene>
    <name evidence="3" type="ORF">C7B47_08400</name>
</gene>
<dbReference type="EMBL" id="PXYX01000013">
    <property type="protein sequence ID" value="PSR27363.1"/>
    <property type="molecule type" value="Genomic_DNA"/>
</dbReference>
<dbReference type="InterPro" id="IPR006442">
    <property type="entry name" value="Antitoxin_Phd/YefM"/>
</dbReference>
<protein>
    <recommendedName>
        <fullName evidence="2">Antitoxin</fullName>
    </recommendedName>
</protein>
<dbReference type="Proteomes" id="UP000242705">
    <property type="component" value="Unassembled WGS sequence"/>
</dbReference>
<comment type="caution">
    <text evidence="3">The sequence shown here is derived from an EMBL/GenBank/DDBJ whole genome shotgun (WGS) entry which is preliminary data.</text>
</comment>
<dbReference type="Pfam" id="PF02604">
    <property type="entry name" value="PhdYeFM_antitox"/>
    <property type="match status" value="1"/>
</dbReference>
<dbReference type="Gene3D" id="3.40.1620.10">
    <property type="entry name" value="YefM-like domain"/>
    <property type="match status" value="1"/>
</dbReference>
<dbReference type="InterPro" id="IPR036165">
    <property type="entry name" value="YefM-like_sf"/>
</dbReference>
<dbReference type="AlphaFoldDB" id="A0A2T2WYQ6"/>
<comment type="similarity">
    <text evidence="1 2">Belongs to the phD/YefM antitoxin family.</text>
</comment>
<accession>A0A2T2WYQ6</accession>
<evidence type="ECO:0000256" key="2">
    <source>
        <dbReference type="RuleBase" id="RU362080"/>
    </source>
</evidence>
<proteinExistence type="inferred from homology"/>
<name>A0A2T2WYQ6_SULTH</name>
<organism evidence="3 4">
    <name type="scientific">Sulfobacillus thermosulfidooxidans</name>
    <dbReference type="NCBI Taxonomy" id="28034"/>
    <lineage>
        <taxon>Bacteria</taxon>
        <taxon>Bacillati</taxon>
        <taxon>Bacillota</taxon>
        <taxon>Clostridia</taxon>
        <taxon>Eubacteriales</taxon>
        <taxon>Clostridiales Family XVII. Incertae Sedis</taxon>
        <taxon>Sulfobacillus</taxon>
    </lineage>
</organism>
<dbReference type="SUPFAM" id="SSF143120">
    <property type="entry name" value="YefM-like"/>
    <property type="match status" value="1"/>
</dbReference>
<sequence length="77" mass="8860">MIFSKTDLLDNLQQHWADLLKRLDKQAIVIEDEGRKVAVLLSYQEWQQIQTMADELWKAQAAEAACEGPLCEDDKGR</sequence>
<evidence type="ECO:0000256" key="1">
    <source>
        <dbReference type="ARBA" id="ARBA00009981"/>
    </source>
</evidence>
<evidence type="ECO:0000313" key="3">
    <source>
        <dbReference type="EMBL" id="PSR27363.1"/>
    </source>
</evidence>
<reference evidence="3 4" key="1">
    <citation type="journal article" date="2014" name="BMC Genomics">
        <title>Comparison of environmental and isolate Sulfobacillus genomes reveals diverse carbon, sulfur, nitrogen, and hydrogen metabolisms.</title>
        <authorList>
            <person name="Justice N.B."/>
            <person name="Norman A."/>
            <person name="Brown C.T."/>
            <person name="Singh A."/>
            <person name="Thomas B.C."/>
            <person name="Banfield J.F."/>
        </authorList>
    </citation>
    <scope>NUCLEOTIDE SEQUENCE [LARGE SCALE GENOMIC DNA]</scope>
    <source>
        <strain evidence="3">AMDSBA5</strain>
    </source>
</reference>